<evidence type="ECO:0000313" key="3">
    <source>
        <dbReference type="EMBL" id="MBB6510995.1"/>
    </source>
</evidence>
<sequence length="126" mass="13115">MRNLGLRSGAVAALLSLSAGPLLAADLDGNWARGDGNAKVEIAPCGAQICATNTWIKPGSGSEKAGDKLVMTIDRTADGSYSGTAFDPQRNMTFKITVVVAEKKMTTKGCVAGGILCRAVNWSRID</sequence>
<dbReference type="EMBL" id="JACHBU010000013">
    <property type="protein sequence ID" value="MBB6510995.1"/>
    <property type="molecule type" value="Genomic_DNA"/>
</dbReference>
<keyword evidence="1" id="KW-0732">Signal</keyword>
<gene>
    <name evidence="3" type="ORF">F4695_004388</name>
</gene>
<comment type="caution">
    <text evidence="3">The sequence shown here is derived from an EMBL/GenBank/DDBJ whole genome shotgun (WGS) entry which is preliminary data.</text>
</comment>
<dbReference type="Proteomes" id="UP000585437">
    <property type="component" value="Unassembled WGS sequence"/>
</dbReference>
<dbReference type="InterPro" id="IPR019223">
    <property type="entry name" value="DUF2147"/>
</dbReference>
<evidence type="ECO:0000259" key="2">
    <source>
        <dbReference type="Pfam" id="PF09917"/>
    </source>
</evidence>
<organism evidence="3 4">
    <name type="scientific">Rhizobium soli</name>
    <dbReference type="NCBI Taxonomy" id="424798"/>
    <lineage>
        <taxon>Bacteria</taxon>
        <taxon>Pseudomonadati</taxon>
        <taxon>Pseudomonadota</taxon>
        <taxon>Alphaproteobacteria</taxon>
        <taxon>Hyphomicrobiales</taxon>
        <taxon>Rhizobiaceae</taxon>
        <taxon>Rhizobium/Agrobacterium group</taxon>
        <taxon>Rhizobium</taxon>
    </lineage>
</organism>
<evidence type="ECO:0000256" key="1">
    <source>
        <dbReference type="SAM" id="SignalP"/>
    </source>
</evidence>
<reference evidence="3 4" key="1">
    <citation type="submission" date="2020-08" db="EMBL/GenBank/DDBJ databases">
        <title>The Agave Microbiome: Exploring the role of microbial communities in plant adaptations to desert environments.</title>
        <authorList>
            <person name="Partida-Martinez L.P."/>
        </authorList>
    </citation>
    <scope>NUCLEOTIDE SEQUENCE [LARGE SCALE GENOMIC DNA]</scope>
    <source>
        <strain evidence="3 4">AS3.12</strain>
    </source>
</reference>
<proteinExistence type="predicted"/>
<feature type="signal peptide" evidence="1">
    <location>
        <begin position="1"/>
        <end position="24"/>
    </location>
</feature>
<dbReference type="RefSeq" id="WP_113110204.1">
    <property type="nucleotide sequence ID" value="NZ_JACHBU010000013.1"/>
</dbReference>
<dbReference type="Pfam" id="PF09917">
    <property type="entry name" value="DUF2147"/>
    <property type="match status" value="1"/>
</dbReference>
<dbReference type="PANTHER" id="PTHR36919:SF2">
    <property type="entry name" value="BLL6627 PROTEIN"/>
    <property type="match status" value="1"/>
</dbReference>
<keyword evidence="4" id="KW-1185">Reference proteome</keyword>
<dbReference type="PANTHER" id="PTHR36919">
    <property type="entry name" value="BLR1215 PROTEIN"/>
    <property type="match status" value="1"/>
</dbReference>
<feature type="domain" description="DUF2147" evidence="2">
    <location>
        <begin position="29"/>
        <end position="124"/>
    </location>
</feature>
<feature type="chain" id="PRO_5031489385" evidence="1">
    <location>
        <begin position="25"/>
        <end position="126"/>
    </location>
</feature>
<name>A0A7X0MV67_9HYPH</name>
<evidence type="ECO:0000313" key="4">
    <source>
        <dbReference type="Proteomes" id="UP000585437"/>
    </source>
</evidence>
<accession>A0A7X0MV67</accession>
<dbReference type="AlphaFoldDB" id="A0A7X0MV67"/>
<protein>
    <submittedName>
        <fullName evidence="3">Uncharacterized protein (DUF2147 family)</fullName>
    </submittedName>
</protein>